<comment type="caution">
    <text evidence="1">The sequence shown here is derived from an EMBL/GenBank/DDBJ whole genome shotgun (WGS) entry which is preliminary data.</text>
</comment>
<name>A0AAV5L5C7_9ROSI</name>
<dbReference type="AlphaFoldDB" id="A0AAV5L5C7"/>
<organism evidence="1 2">
    <name type="scientific">Rubroshorea leprosula</name>
    <dbReference type="NCBI Taxonomy" id="152421"/>
    <lineage>
        <taxon>Eukaryota</taxon>
        <taxon>Viridiplantae</taxon>
        <taxon>Streptophyta</taxon>
        <taxon>Embryophyta</taxon>
        <taxon>Tracheophyta</taxon>
        <taxon>Spermatophyta</taxon>
        <taxon>Magnoliopsida</taxon>
        <taxon>eudicotyledons</taxon>
        <taxon>Gunneridae</taxon>
        <taxon>Pentapetalae</taxon>
        <taxon>rosids</taxon>
        <taxon>malvids</taxon>
        <taxon>Malvales</taxon>
        <taxon>Dipterocarpaceae</taxon>
        <taxon>Rubroshorea</taxon>
    </lineage>
</organism>
<sequence>MMRPVILSSWALEVLRYENIVWDITSRYRIYQSCSRLSGMYHLILDLFRIYAT</sequence>
<evidence type="ECO:0000313" key="1">
    <source>
        <dbReference type="EMBL" id="GKV32250.1"/>
    </source>
</evidence>
<keyword evidence="2" id="KW-1185">Reference proteome</keyword>
<reference evidence="1 2" key="1">
    <citation type="journal article" date="2021" name="Commun. Biol.">
        <title>The genome of Shorea leprosula (Dipterocarpaceae) highlights the ecological relevance of drought in aseasonal tropical rainforests.</title>
        <authorList>
            <person name="Ng K.K.S."/>
            <person name="Kobayashi M.J."/>
            <person name="Fawcett J.A."/>
            <person name="Hatakeyama M."/>
            <person name="Paape T."/>
            <person name="Ng C.H."/>
            <person name="Ang C.C."/>
            <person name="Tnah L.H."/>
            <person name="Lee C.T."/>
            <person name="Nishiyama T."/>
            <person name="Sese J."/>
            <person name="O'Brien M.J."/>
            <person name="Copetti D."/>
            <person name="Mohd Noor M.I."/>
            <person name="Ong R.C."/>
            <person name="Putra M."/>
            <person name="Sireger I.Z."/>
            <person name="Indrioko S."/>
            <person name="Kosugi Y."/>
            <person name="Izuno A."/>
            <person name="Isagi Y."/>
            <person name="Lee S.L."/>
            <person name="Shimizu K.K."/>
        </authorList>
    </citation>
    <scope>NUCLEOTIDE SEQUENCE [LARGE SCALE GENOMIC DNA]</scope>
    <source>
        <strain evidence="1">214</strain>
    </source>
</reference>
<protein>
    <submittedName>
        <fullName evidence="1">Uncharacterized protein</fullName>
    </submittedName>
</protein>
<evidence type="ECO:0000313" key="2">
    <source>
        <dbReference type="Proteomes" id="UP001054252"/>
    </source>
</evidence>
<proteinExistence type="predicted"/>
<gene>
    <name evidence="1" type="ORF">SLEP1_g40866</name>
</gene>
<dbReference type="Proteomes" id="UP001054252">
    <property type="component" value="Unassembled WGS sequence"/>
</dbReference>
<accession>A0AAV5L5C7</accession>
<dbReference type="EMBL" id="BPVZ01000094">
    <property type="protein sequence ID" value="GKV32250.1"/>
    <property type="molecule type" value="Genomic_DNA"/>
</dbReference>